<evidence type="ECO:0000313" key="2">
    <source>
        <dbReference type="EMBL" id="GEP41592.1"/>
    </source>
</evidence>
<sequence length="315" mass="34526">MPLHFSIPFCPVFGFNPGKSPPIPPAMRFFVFLTLCLCAVQARGQYEISLKLPRSNFMALEGITATVQITNRSGTTAVLGGPGRADWLSFEILSGAGNSLAQMDVDGSDLLQVPAGGTVQQKVVVTNAYAPADMGNYAIKARILDSKSGTHYESDRTRFSIIDNKPMWERSFGVPEGMKDAGAARRYALHIFRDFDSTSLYVRLIDDRTETRLNTYRLGPLSMIHDPQITLDSQNQLNVLFMAQAHVFAYAVVAPDGKLAKLAYYSDEKNGRPMMQQTDKGLIQIAGGEYFDPNKPEGNAKKVGGKPVSKRPPGL</sequence>
<gene>
    <name evidence="2" type="ORF">BGE01nite_08830</name>
</gene>
<dbReference type="EMBL" id="BKAG01000004">
    <property type="protein sequence ID" value="GEP41592.1"/>
    <property type="molecule type" value="Genomic_DNA"/>
</dbReference>
<comment type="caution">
    <text evidence="2">The sequence shown here is derived from an EMBL/GenBank/DDBJ whole genome shotgun (WGS) entry which is preliminary data.</text>
</comment>
<feature type="region of interest" description="Disordered" evidence="1">
    <location>
        <begin position="288"/>
        <end position="315"/>
    </location>
</feature>
<protein>
    <submittedName>
        <fullName evidence="2">Uncharacterized protein</fullName>
    </submittedName>
</protein>
<name>A0A512M4D9_9BACT</name>
<organism evidence="2 3">
    <name type="scientific">Brevifollis gellanilyticus</name>
    <dbReference type="NCBI Taxonomy" id="748831"/>
    <lineage>
        <taxon>Bacteria</taxon>
        <taxon>Pseudomonadati</taxon>
        <taxon>Verrucomicrobiota</taxon>
        <taxon>Verrucomicrobiia</taxon>
        <taxon>Verrucomicrobiales</taxon>
        <taxon>Verrucomicrobiaceae</taxon>
    </lineage>
</organism>
<keyword evidence="3" id="KW-1185">Reference proteome</keyword>
<proteinExistence type="predicted"/>
<dbReference type="Proteomes" id="UP000321577">
    <property type="component" value="Unassembled WGS sequence"/>
</dbReference>
<dbReference type="AlphaFoldDB" id="A0A512M4D9"/>
<accession>A0A512M4D9</accession>
<evidence type="ECO:0000256" key="1">
    <source>
        <dbReference type="SAM" id="MobiDB-lite"/>
    </source>
</evidence>
<reference evidence="2 3" key="1">
    <citation type="submission" date="2019-07" db="EMBL/GenBank/DDBJ databases">
        <title>Whole genome shotgun sequence of Brevifollis gellanilyticus NBRC 108608.</title>
        <authorList>
            <person name="Hosoyama A."/>
            <person name="Uohara A."/>
            <person name="Ohji S."/>
            <person name="Ichikawa N."/>
        </authorList>
    </citation>
    <scope>NUCLEOTIDE SEQUENCE [LARGE SCALE GENOMIC DNA]</scope>
    <source>
        <strain evidence="2 3">NBRC 108608</strain>
    </source>
</reference>
<evidence type="ECO:0000313" key="3">
    <source>
        <dbReference type="Proteomes" id="UP000321577"/>
    </source>
</evidence>